<dbReference type="AlphaFoldDB" id="F8A3G9"/>
<feature type="domain" description="HTH tetR-type" evidence="5">
    <location>
        <begin position="13"/>
        <end position="73"/>
    </location>
</feature>
<dbReference type="InterPro" id="IPR050109">
    <property type="entry name" value="HTH-type_TetR-like_transc_reg"/>
</dbReference>
<dbReference type="PRINTS" id="PR00455">
    <property type="entry name" value="HTHTETR"/>
</dbReference>
<sequence length="204" mass="21256">MLVTNIAPMGRRPSTRERLQAAALDLFLAQGYEETTVNQVAQAAGVSHMTFFRHFPTKEDVVLDDPYDEVIAGAVRAQDRGLPVVERVRCGILAAWAALPEPSAAQARARVGLVARTPRLRARAAENNRRTASLICEALVADGAAPVDAAVAAAACLAALMEALLLWGAQPDSGDLGTLIRRALDVLAVGADAGGRAVASAGPA</sequence>
<protein>
    <submittedName>
        <fullName evidence="6">Regulatory protein TetR</fullName>
    </submittedName>
</protein>
<dbReference type="STRING" id="593907.Celgi_0207"/>
<dbReference type="PANTHER" id="PTHR30055:SF238">
    <property type="entry name" value="MYCOFACTOCIN BIOSYNTHESIS TRANSCRIPTIONAL REGULATOR MFTR-RELATED"/>
    <property type="match status" value="1"/>
</dbReference>
<dbReference type="GO" id="GO:0000976">
    <property type="term" value="F:transcription cis-regulatory region binding"/>
    <property type="evidence" value="ECO:0007669"/>
    <property type="project" value="TreeGrafter"/>
</dbReference>
<proteinExistence type="predicted"/>
<dbReference type="InterPro" id="IPR001647">
    <property type="entry name" value="HTH_TetR"/>
</dbReference>
<name>F8A3G9_CELGA</name>
<keyword evidence="3" id="KW-0804">Transcription</keyword>
<dbReference type="Proteomes" id="UP000000485">
    <property type="component" value="Chromosome"/>
</dbReference>
<dbReference type="InterPro" id="IPR041347">
    <property type="entry name" value="MftR_C"/>
</dbReference>
<feature type="DNA-binding region" description="H-T-H motif" evidence="4">
    <location>
        <begin position="36"/>
        <end position="55"/>
    </location>
</feature>
<dbReference type="PANTHER" id="PTHR30055">
    <property type="entry name" value="HTH-TYPE TRANSCRIPTIONAL REGULATOR RUTR"/>
    <property type="match status" value="1"/>
</dbReference>
<dbReference type="Gene3D" id="1.10.10.60">
    <property type="entry name" value="Homeodomain-like"/>
    <property type="match status" value="1"/>
</dbReference>
<dbReference type="PROSITE" id="PS50977">
    <property type="entry name" value="HTH_TETR_2"/>
    <property type="match status" value="1"/>
</dbReference>
<accession>F8A3G9</accession>
<evidence type="ECO:0000256" key="1">
    <source>
        <dbReference type="ARBA" id="ARBA00023015"/>
    </source>
</evidence>
<dbReference type="Gene3D" id="1.10.357.10">
    <property type="entry name" value="Tetracycline Repressor, domain 2"/>
    <property type="match status" value="1"/>
</dbReference>
<reference evidence="7" key="1">
    <citation type="submission" date="2011-04" db="EMBL/GenBank/DDBJ databases">
        <title>Complete sequence of Cellvibrio gilvus ATCC 13127.</title>
        <authorList>
            <person name="Lucas S."/>
            <person name="Han J."/>
            <person name="Lapidus A."/>
            <person name="Cheng J.-F."/>
            <person name="Goodwin L."/>
            <person name="Pitluck S."/>
            <person name="Peters L."/>
            <person name="Munk A."/>
            <person name="Detter J.C."/>
            <person name="Han C."/>
            <person name="Tapia R."/>
            <person name="Land M."/>
            <person name="Hauser L."/>
            <person name="Kyrpides N."/>
            <person name="Ivanova N."/>
            <person name="Ovchinnikova G."/>
            <person name="Pagani I."/>
            <person name="Mead D."/>
            <person name="Brumm P."/>
            <person name="Woyke T."/>
        </authorList>
    </citation>
    <scope>NUCLEOTIDE SEQUENCE [LARGE SCALE GENOMIC DNA]</scope>
    <source>
        <strain evidence="7">ATCC 13127 / NRRL B-14078</strain>
    </source>
</reference>
<evidence type="ECO:0000259" key="5">
    <source>
        <dbReference type="PROSITE" id="PS50977"/>
    </source>
</evidence>
<keyword evidence="1" id="KW-0805">Transcription regulation</keyword>
<evidence type="ECO:0000313" key="7">
    <source>
        <dbReference type="Proteomes" id="UP000000485"/>
    </source>
</evidence>
<evidence type="ECO:0000313" key="6">
    <source>
        <dbReference type="EMBL" id="AEI10733.1"/>
    </source>
</evidence>
<dbReference type="Pfam" id="PF00440">
    <property type="entry name" value="TetR_N"/>
    <property type="match status" value="1"/>
</dbReference>
<evidence type="ECO:0000256" key="4">
    <source>
        <dbReference type="PROSITE-ProRule" id="PRU00335"/>
    </source>
</evidence>
<dbReference type="eggNOG" id="COG1309">
    <property type="taxonomic scope" value="Bacteria"/>
</dbReference>
<evidence type="ECO:0000256" key="3">
    <source>
        <dbReference type="ARBA" id="ARBA00023163"/>
    </source>
</evidence>
<dbReference type="SUPFAM" id="SSF46689">
    <property type="entry name" value="Homeodomain-like"/>
    <property type="match status" value="1"/>
</dbReference>
<dbReference type="InterPro" id="IPR009057">
    <property type="entry name" value="Homeodomain-like_sf"/>
</dbReference>
<keyword evidence="7" id="KW-1185">Reference proteome</keyword>
<evidence type="ECO:0000256" key="2">
    <source>
        <dbReference type="ARBA" id="ARBA00023125"/>
    </source>
</evidence>
<dbReference type="GO" id="GO:0003700">
    <property type="term" value="F:DNA-binding transcription factor activity"/>
    <property type="evidence" value="ECO:0007669"/>
    <property type="project" value="TreeGrafter"/>
</dbReference>
<dbReference type="EMBL" id="CP002665">
    <property type="protein sequence ID" value="AEI10733.1"/>
    <property type="molecule type" value="Genomic_DNA"/>
</dbReference>
<organism evidence="6 7">
    <name type="scientific">Cellulomonas gilvus (strain ATCC 13127 / NRRL B-14078)</name>
    <name type="common">Cellvibrio gilvus</name>
    <dbReference type="NCBI Taxonomy" id="593907"/>
    <lineage>
        <taxon>Bacteria</taxon>
        <taxon>Bacillati</taxon>
        <taxon>Actinomycetota</taxon>
        <taxon>Actinomycetes</taxon>
        <taxon>Micrococcales</taxon>
        <taxon>Cellulomonadaceae</taxon>
        <taxon>Cellulomonas</taxon>
    </lineage>
</organism>
<dbReference type="KEGG" id="cga:Celgi_0207"/>
<dbReference type="Pfam" id="PF17754">
    <property type="entry name" value="TetR_C_14"/>
    <property type="match status" value="1"/>
</dbReference>
<dbReference type="HOGENOM" id="CLU_069356_2_2_11"/>
<keyword evidence="2 4" id="KW-0238">DNA-binding</keyword>
<gene>
    <name evidence="6" type="ordered locus">Celgi_0207</name>
</gene>